<feature type="region of interest" description="Disordered" evidence="4">
    <location>
        <begin position="149"/>
        <end position="169"/>
    </location>
</feature>
<dbReference type="OrthoDB" id="1792985at2"/>
<comment type="function">
    <text evidence="1">Controls the length of the flagellar hook.</text>
</comment>
<dbReference type="Pfam" id="PF02120">
    <property type="entry name" value="Flg_hook"/>
    <property type="match status" value="1"/>
</dbReference>
<dbReference type="RefSeq" id="WP_143235806.1">
    <property type="nucleotide sequence ID" value="NZ_VJWL01000002.1"/>
</dbReference>
<comment type="similarity">
    <text evidence="2">Belongs to the FliK family.</text>
</comment>
<dbReference type="AlphaFoldDB" id="A0A552X198"/>
<dbReference type="InterPro" id="IPR038610">
    <property type="entry name" value="FliK-like_C_sf"/>
</dbReference>
<feature type="domain" description="Flagellar hook-length control protein-like C-terminal" evidence="5">
    <location>
        <begin position="344"/>
        <end position="425"/>
    </location>
</feature>
<evidence type="ECO:0000313" key="7">
    <source>
        <dbReference type="Proteomes" id="UP000320359"/>
    </source>
</evidence>
<dbReference type="CDD" id="cd17470">
    <property type="entry name" value="T3SS_Flik_C"/>
    <property type="match status" value="1"/>
</dbReference>
<reference evidence="6 7" key="1">
    <citation type="submission" date="2019-07" db="EMBL/GenBank/DDBJ databases">
        <authorList>
            <person name="Yang M."/>
            <person name="Zhao D."/>
            <person name="Xiang H."/>
        </authorList>
    </citation>
    <scope>NUCLEOTIDE SEQUENCE [LARGE SCALE GENOMIC DNA]</scope>
    <source>
        <strain evidence="6 7">IM1326</strain>
    </source>
</reference>
<dbReference type="Gene3D" id="3.30.750.140">
    <property type="match status" value="1"/>
</dbReference>
<dbReference type="PRINTS" id="PR01007">
    <property type="entry name" value="FLGHOOKFLIK"/>
</dbReference>
<protein>
    <recommendedName>
        <fullName evidence="5">Flagellar hook-length control protein-like C-terminal domain-containing protein</fullName>
    </recommendedName>
</protein>
<name>A0A552X198_9GAMM</name>
<accession>A0A552X198</accession>
<keyword evidence="7" id="KW-1185">Reference proteome</keyword>
<dbReference type="PANTHER" id="PTHR37533:SF2">
    <property type="entry name" value="FLAGELLAR HOOK-LENGTH CONTROL PROTEIN"/>
    <property type="match status" value="1"/>
</dbReference>
<organism evidence="6 7">
    <name type="scientific">Aliidiomarina halalkaliphila</name>
    <dbReference type="NCBI Taxonomy" id="2593535"/>
    <lineage>
        <taxon>Bacteria</taxon>
        <taxon>Pseudomonadati</taxon>
        <taxon>Pseudomonadota</taxon>
        <taxon>Gammaproteobacteria</taxon>
        <taxon>Alteromonadales</taxon>
        <taxon>Idiomarinaceae</taxon>
        <taxon>Aliidiomarina</taxon>
    </lineage>
</organism>
<evidence type="ECO:0000259" key="5">
    <source>
        <dbReference type="Pfam" id="PF02120"/>
    </source>
</evidence>
<gene>
    <name evidence="6" type="ORF">FM042_07500</name>
</gene>
<comment type="caution">
    <text evidence="6">The sequence shown here is derived from an EMBL/GenBank/DDBJ whole genome shotgun (WGS) entry which is preliminary data.</text>
</comment>
<dbReference type="InterPro" id="IPR021136">
    <property type="entry name" value="Flagellar_hook_control-like_C"/>
</dbReference>
<dbReference type="GO" id="GO:0009424">
    <property type="term" value="C:bacterial-type flagellum hook"/>
    <property type="evidence" value="ECO:0007669"/>
    <property type="project" value="InterPro"/>
</dbReference>
<dbReference type="EMBL" id="VJWL01000002">
    <property type="protein sequence ID" value="TRW48820.1"/>
    <property type="molecule type" value="Genomic_DNA"/>
</dbReference>
<dbReference type="InterPro" id="IPR052563">
    <property type="entry name" value="FliK"/>
</dbReference>
<proteinExistence type="inferred from homology"/>
<evidence type="ECO:0000256" key="3">
    <source>
        <dbReference type="ARBA" id="ARBA00022795"/>
    </source>
</evidence>
<evidence type="ECO:0000256" key="1">
    <source>
        <dbReference type="ARBA" id="ARBA00003944"/>
    </source>
</evidence>
<evidence type="ECO:0000256" key="4">
    <source>
        <dbReference type="SAM" id="MobiDB-lite"/>
    </source>
</evidence>
<dbReference type="PANTHER" id="PTHR37533">
    <property type="entry name" value="FLAGELLAR HOOK-LENGTH CONTROL PROTEIN"/>
    <property type="match status" value="1"/>
</dbReference>
<keyword evidence="3" id="KW-1005">Bacterial flagellum biogenesis</keyword>
<evidence type="ECO:0000256" key="2">
    <source>
        <dbReference type="ARBA" id="ARBA00009149"/>
    </source>
</evidence>
<dbReference type="Proteomes" id="UP000320359">
    <property type="component" value="Unassembled WGS sequence"/>
</dbReference>
<sequence length="465" mass="48637">MLNLINLSTAPDLIAKDAPAAGKEKAFHALFANQQQLTEVPPRAAYPFTPQQVLAQGELESTHLPQLNESPDLAAESLALGAAPQESDVLRGQTDPHAIGQPNLKELADALERIALSQAMAVTQNTAPQDASGRAPGIDQTGMVRQPELMSGPRAEPTVAPNSALPASQQNPVQPLIAPASGPLINTTGPSEAATLPAAPKATILGAQPQAQAALASLIKDGMSVQPDSNARLTTEAARAQSLQPQVVAQNAAGQQPMPVFAGLHTQQTEMTPSAAAQWLQELQLANAQGTTANSGSGMNAQPSVQDQINLQGMSTTSAQPGAASSASISAPLASNGWQQQLGQQVLNMHLSQDQTVKLRLHPAELGPLMISMKMEEQAATMQFSSNNAQVRAAVEQAIPQLRELLAEQGIALGEADVHDGKKEQEAREFAELSSQSADTLIEDSPAEPEAIDIPLKNGQIDLYA</sequence>
<dbReference type="InterPro" id="IPR001635">
    <property type="entry name" value="Flag_hook_Flik"/>
</dbReference>
<dbReference type="GO" id="GO:0044780">
    <property type="term" value="P:bacterial-type flagellum assembly"/>
    <property type="evidence" value="ECO:0007669"/>
    <property type="project" value="InterPro"/>
</dbReference>
<evidence type="ECO:0000313" key="6">
    <source>
        <dbReference type="EMBL" id="TRW48820.1"/>
    </source>
</evidence>